<evidence type="ECO:0000256" key="6">
    <source>
        <dbReference type="ARBA" id="ARBA00023136"/>
    </source>
</evidence>
<feature type="transmembrane region" description="Helical" evidence="9">
    <location>
        <begin position="116"/>
        <end position="138"/>
    </location>
</feature>
<dbReference type="SMART" id="SM01381">
    <property type="entry name" value="7TM_GPCR_Srsx"/>
    <property type="match status" value="1"/>
</dbReference>
<feature type="non-terminal residue" evidence="11">
    <location>
        <position position="388"/>
    </location>
</feature>
<feature type="transmembrane region" description="Helical" evidence="9">
    <location>
        <begin position="72"/>
        <end position="96"/>
    </location>
</feature>
<dbReference type="GO" id="GO:0004983">
    <property type="term" value="F:neuropeptide Y receptor activity"/>
    <property type="evidence" value="ECO:0007669"/>
    <property type="project" value="InterPro"/>
</dbReference>
<feature type="transmembrane region" description="Helical" evidence="9">
    <location>
        <begin position="304"/>
        <end position="327"/>
    </location>
</feature>
<dbReference type="InterPro" id="IPR017452">
    <property type="entry name" value="GPCR_Rhodpsn_7TM"/>
</dbReference>
<evidence type="ECO:0000256" key="8">
    <source>
        <dbReference type="ARBA" id="ARBA00023224"/>
    </source>
</evidence>
<protein>
    <recommendedName>
        <fullName evidence="10">G-protein coupled receptors family 1 profile domain-containing protein</fullName>
    </recommendedName>
</protein>
<dbReference type="PRINTS" id="PR00237">
    <property type="entry name" value="GPCRRHODOPSN"/>
</dbReference>
<dbReference type="InterPro" id="IPR000276">
    <property type="entry name" value="GPCR_Rhodpsn"/>
</dbReference>
<feature type="transmembrane region" description="Helical" evidence="9">
    <location>
        <begin position="269"/>
        <end position="292"/>
    </location>
</feature>
<proteinExistence type="inferred from homology"/>
<reference evidence="11" key="1">
    <citation type="submission" date="2023-06" db="EMBL/GenBank/DDBJ databases">
        <authorList>
            <person name="Delattre M."/>
        </authorList>
    </citation>
    <scope>NUCLEOTIDE SEQUENCE</scope>
    <source>
        <strain evidence="11">AF72</strain>
    </source>
</reference>
<name>A0AA36CA09_9BILA</name>
<organism evidence="11 12">
    <name type="scientific">Mesorhabditis spiculigera</name>
    <dbReference type="NCBI Taxonomy" id="96644"/>
    <lineage>
        <taxon>Eukaryota</taxon>
        <taxon>Metazoa</taxon>
        <taxon>Ecdysozoa</taxon>
        <taxon>Nematoda</taxon>
        <taxon>Chromadorea</taxon>
        <taxon>Rhabditida</taxon>
        <taxon>Rhabditina</taxon>
        <taxon>Rhabditomorpha</taxon>
        <taxon>Rhabditoidea</taxon>
        <taxon>Rhabditidae</taxon>
        <taxon>Mesorhabditinae</taxon>
        <taxon>Mesorhabditis</taxon>
    </lineage>
</organism>
<feature type="transmembrane region" description="Helical" evidence="9">
    <location>
        <begin position="150"/>
        <end position="174"/>
    </location>
</feature>
<dbReference type="AlphaFoldDB" id="A0AA36CA09"/>
<dbReference type="PRINTS" id="PR01012">
    <property type="entry name" value="NRPEPTIDEYR"/>
</dbReference>
<dbReference type="PANTHER" id="PTHR24235">
    <property type="entry name" value="NEUROPEPTIDE Y RECEPTOR"/>
    <property type="match status" value="1"/>
</dbReference>
<dbReference type="Pfam" id="PF00001">
    <property type="entry name" value="7tm_1"/>
    <property type="match status" value="1"/>
</dbReference>
<comment type="subcellular location">
    <subcellularLocation>
        <location evidence="1">Membrane</location>
        <topology evidence="1">Multi-pass membrane protein</topology>
    </subcellularLocation>
</comment>
<dbReference type="Proteomes" id="UP001177023">
    <property type="component" value="Unassembled WGS sequence"/>
</dbReference>
<evidence type="ECO:0000256" key="4">
    <source>
        <dbReference type="ARBA" id="ARBA00022989"/>
    </source>
</evidence>
<evidence type="ECO:0000313" key="12">
    <source>
        <dbReference type="Proteomes" id="UP001177023"/>
    </source>
</evidence>
<dbReference type="PANTHER" id="PTHR24235:SF1">
    <property type="entry name" value="G-PROTEIN COUPLED RECEPTORS FAMILY 1 PROFILE DOMAIN-CONTAINING PROTEIN"/>
    <property type="match status" value="1"/>
</dbReference>
<evidence type="ECO:0000259" key="10">
    <source>
        <dbReference type="PROSITE" id="PS50262"/>
    </source>
</evidence>
<evidence type="ECO:0000256" key="1">
    <source>
        <dbReference type="ARBA" id="ARBA00004141"/>
    </source>
</evidence>
<dbReference type="GO" id="GO:0016020">
    <property type="term" value="C:membrane"/>
    <property type="evidence" value="ECO:0007669"/>
    <property type="project" value="UniProtKB-SubCell"/>
</dbReference>
<keyword evidence="7" id="KW-0675">Receptor</keyword>
<evidence type="ECO:0000256" key="7">
    <source>
        <dbReference type="ARBA" id="ARBA00023170"/>
    </source>
</evidence>
<dbReference type="PROSITE" id="PS50262">
    <property type="entry name" value="G_PROTEIN_RECEP_F1_2"/>
    <property type="match status" value="1"/>
</dbReference>
<dbReference type="CDD" id="cd15203">
    <property type="entry name" value="7tmA_NPYR-like"/>
    <property type="match status" value="1"/>
</dbReference>
<keyword evidence="12" id="KW-1185">Reference proteome</keyword>
<evidence type="ECO:0000313" key="11">
    <source>
        <dbReference type="EMBL" id="CAJ0564347.1"/>
    </source>
</evidence>
<feature type="transmembrane region" description="Helical" evidence="9">
    <location>
        <begin position="36"/>
        <end position="60"/>
    </location>
</feature>
<dbReference type="InterPro" id="IPR000611">
    <property type="entry name" value="NPY_rcpt"/>
</dbReference>
<keyword evidence="6 9" id="KW-0472">Membrane</keyword>
<dbReference type="Gene3D" id="1.20.1070.10">
    <property type="entry name" value="Rhodopsin 7-helix transmembrane proteins"/>
    <property type="match status" value="1"/>
</dbReference>
<evidence type="ECO:0000256" key="9">
    <source>
        <dbReference type="SAM" id="Phobius"/>
    </source>
</evidence>
<sequence length="388" mass="43352">MSNPGPKWTTMSCEYFSEIEEIQNDHYWSSQPEADVIVIAYAVICSFGALANLLVFMAFLRTPALRNIRNTFIFNLAVSDLTLCLFTAPATLYLSANLYWPLGDLSCKLVAATQALNTFVSSLTLALIALDRALLTLCPIRWRLSSSGPLLFYGLVWLLSAVVAVPYAFAVSAVRPGFVPWSLPTTESILTHCGREMPLICRESDEQWTLPFSKLAYTSIVLAVQYILPLAALLYAYMKIGSTIRRRSELTRPADGRRRSLMQQKNRKAMLLLVVLVLTYAVAWAPINIYHLLSGIGWINFSQLQYLICHVVGISSACLNPLIYALVNEGFRDAFRSMFSWAVCPRRRQIRDPPTNCVFSNGNKTGEPAEEVLIALDTITATDRDVDI</sequence>
<evidence type="ECO:0000256" key="5">
    <source>
        <dbReference type="ARBA" id="ARBA00023040"/>
    </source>
</evidence>
<gene>
    <name evidence="11" type="ORF">MSPICULIGERA_LOCUS3028</name>
</gene>
<keyword evidence="5" id="KW-0297">G-protein coupled receptor</keyword>
<keyword evidence="4 9" id="KW-1133">Transmembrane helix</keyword>
<dbReference type="EMBL" id="CATQJA010000861">
    <property type="protein sequence ID" value="CAJ0564347.1"/>
    <property type="molecule type" value="Genomic_DNA"/>
</dbReference>
<keyword evidence="3 9" id="KW-0812">Transmembrane</keyword>
<comment type="similarity">
    <text evidence="2">Belongs to the G-protein coupled receptor 1 family.</text>
</comment>
<accession>A0AA36CA09</accession>
<feature type="domain" description="G-protein coupled receptors family 1 profile" evidence="10">
    <location>
        <begin position="51"/>
        <end position="324"/>
    </location>
</feature>
<keyword evidence="8" id="KW-0807">Transducer</keyword>
<evidence type="ECO:0000256" key="3">
    <source>
        <dbReference type="ARBA" id="ARBA00022692"/>
    </source>
</evidence>
<dbReference type="SUPFAM" id="SSF81321">
    <property type="entry name" value="Family A G protein-coupled receptor-like"/>
    <property type="match status" value="1"/>
</dbReference>
<feature type="transmembrane region" description="Helical" evidence="9">
    <location>
        <begin position="215"/>
        <end position="237"/>
    </location>
</feature>
<comment type="caution">
    <text evidence="11">The sequence shown here is derived from an EMBL/GenBank/DDBJ whole genome shotgun (WGS) entry which is preliminary data.</text>
</comment>
<evidence type="ECO:0000256" key="2">
    <source>
        <dbReference type="ARBA" id="ARBA00010663"/>
    </source>
</evidence>